<dbReference type="Gene3D" id="2.40.33.40">
    <property type="entry name" value="Phosphotransferase system, glucitol/sorbitol-specific IIA component"/>
    <property type="match status" value="1"/>
</dbReference>
<feature type="modified residue" description="Phosphohistidine; by HPr" evidence="1">
    <location>
        <position position="44"/>
    </location>
</feature>
<proteinExistence type="predicted"/>
<dbReference type="EMBL" id="CP025003">
    <property type="protein sequence ID" value="ATZ94376.1"/>
    <property type="molecule type" value="Genomic_DNA"/>
</dbReference>
<protein>
    <submittedName>
        <fullName evidence="2">PTS sorbitol transporter subunit IIA</fullName>
    </submittedName>
</protein>
<dbReference type="RefSeq" id="WP_100849502.1">
    <property type="nucleotide sequence ID" value="NZ_BMJF01000001.1"/>
</dbReference>
<dbReference type="AlphaFoldDB" id="A0A2K8QLK7"/>
<dbReference type="InterPro" id="IPR004716">
    <property type="entry name" value="PTS_IIA_glucitol/sorbitol-sp"/>
</dbReference>
<dbReference type="Pfam" id="PF03829">
    <property type="entry name" value="PTSIIA_gutA"/>
    <property type="match status" value="1"/>
</dbReference>
<organism evidence="2 3">
    <name type="scientific">Dickeya fangzhongdai</name>
    <dbReference type="NCBI Taxonomy" id="1778540"/>
    <lineage>
        <taxon>Bacteria</taxon>
        <taxon>Pseudomonadati</taxon>
        <taxon>Pseudomonadota</taxon>
        <taxon>Gammaproteobacteria</taxon>
        <taxon>Enterobacterales</taxon>
        <taxon>Pectobacteriaceae</taxon>
        <taxon>Dickeya</taxon>
    </lineage>
</organism>
<reference evidence="3" key="1">
    <citation type="journal article" date="2018" name="Genome Announc.">
        <title>Complete genome sequence of a Dickeya fangzhongdai type strain causing bleeding canker of pear tree trunks.</title>
        <authorList>
            <person name="Zhao Y."/>
            <person name="Tian Y."/>
            <person name="Li X."/>
            <person name="Hu B."/>
        </authorList>
    </citation>
    <scope>NUCLEOTIDE SEQUENCE [LARGE SCALE GENOMIC DNA]</scope>
    <source>
        <strain evidence="3">DSM 101947</strain>
    </source>
</reference>
<gene>
    <name evidence="2" type="ORF">CVE23_10590</name>
</gene>
<dbReference type="GO" id="GO:0005737">
    <property type="term" value="C:cytoplasm"/>
    <property type="evidence" value="ECO:0007669"/>
    <property type="project" value="InterPro"/>
</dbReference>
<dbReference type="PANTHER" id="PTHR40398">
    <property type="entry name" value="PTS SYSTEM GLUCITOL/SORBITOL-SPECIFIC EIIA COMPONENT"/>
    <property type="match status" value="1"/>
</dbReference>
<keyword evidence="3" id="KW-1185">Reference proteome</keyword>
<dbReference type="GO" id="GO:0009401">
    <property type="term" value="P:phosphoenolpyruvate-dependent sugar phosphotransferase system"/>
    <property type="evidence" value="ECO:0007669"/>
    <property type="project" value="InterPro"/>
</dbReference>
<accession>A0A2K8QLK7</accession>
<dbReference type="GO" id="GO:0016301">
    <property type="term" value="F:kinase activity"/>
    <property type="evidence" value="ECO:0007669"/>
    <property type="project" value="TreeGrafter"/>
</dbReference>
<dbReference type="GO" id="GO:0008982">
    <property type="term" value="F:protein-N(PI)-phosphohistidine-sugar phosphotransferase activity"/>
    <property type="evidence" value="ECO:0007669"/>
    <property type="project" value="InterPro"/>
</dbReference>
<name>A0A2K8QLK7_9GAMM</name>
<dbReference type="SUPFAM" id="SSF141530">
    <property type="entry name" value="PTSIIA/GutA-like"/>
    <property type="match status" value="1"/>
</dbReference>
<dbReference type="PANTHER" id="PTHR40398:SF1">
    <property type="entry name" value="PTS SYSTEM GLUCITOL_SORBITOL-SPECIFIC EIIA COMPONENT"/>
    <property type="match status" value="1"/>
</dbReference>
<dbReference type="KEGG" id="dfn:CVE23_10590"/>
<dbReference type="GeneID" id="66564780"/>
<sequence length="120" mass="13306">MRHVAWQATIRAIGHEAEAMRQENRLILFSDRVPPELGAYCLLHQDGEWHRPLAVNQQLELDGKSYVITAVGDIANHNLRELGHITLLFDGGAEAELPGTVHVRGNIPDKLPGLGNITIF</sequence>
<evidence type="ECO:0000256" key="1">
    <source>
        <dbReference type="PROSITE-ProRule" id="PRU00420"/>
    </source>
</evidence>
<dbReference type="InterPro" id="IPR036665">
    <property type="entry name" value="PTS_IIA_glucitol/sorbitol_sf"/>
</dbReference>
<evidence type="ECO:0000313" key="2">
    <source>
        <dbReference type="EMBL" id="ATZ94376.1"/>
    </source>
</evidence>
<dbReference type="Proteomes" id="UP000231901">
    <property type="component" value="Chromosome"/>
</dbReference>
<evidence type="ECO:0000313" key="3">
    <source>
        <dbReference type="Proteomes" id="UP000231901"/>
    </source>
</evidence>
<dbReference type="PROSITE" id="PS51097">
    <property type="entry name" value="PTS_EIIA_TYPE_5"/>
    <property type="match status" value="1"/>
</dbReference>